<accession>A0A5N5STM7</accession>
<dbReference type="OrthoDB" id="66620at2759"/>
<dbReference type="GO" id="GO:0016887">
    <property type="term" value="F:ATP hydrolysis activity"/>
    <property type="evidence" value="ECO:0007669"/>
    <property type="project" value="InterPro"/>
</dbReference>
<dbReference type="SUPFAM" id="SSF52540">
    <property type="entry name" value="P-loop containing nucleoside triphosphate hydrolases"/>
    <property type="match status" value="1"/>
</dbReference>
<keyword evidence="4 7" id="KW-0812">Transmembrane</keyword>
<reference evidence="10 11" key="1">
    <citation type="journal article" date="2019" name="PLoS Biol.">
        <title>Sex chromosomes control vertical transmission of feminizing Wolbachia symbionts in an isopod.</title>
        <authorList>
            <person name="Becking T."/>
            <person name="Chebbi M.A."/>
            <person name="Giraud I."/>
            <person name="Moumen B."/>
            <person name="Laverre T."/>
            <person name="Caubet Y."/>
            <person name="Peccoud J."/>
            <person name="Gilbert C."/>
            <person name="Cordaux R."/>
        </authorList>
    </citation>
    <scope>NUCLEOTIDE SEQUENCE [LARGE SCALE GENOMIC DNA]</scope>
    <source>
        <strain evidence="10">ANa2</strain>
        <tissue evidence="10">Whole body excluding digestive tract and cuticle</tissue>
    </source>
</reference>
<feature type="transmembrane region" description="Helical" evidence="7">
    <location>
        <begin position="326"/>
        <end position="346"/>
    </location>
</feature>
<feature type="domain" description="ABC-2 type transporter transmembrane" evidence="9">
    <location>
        <begin position="195"/>
        <end position="347"/>
    </location>
</feature>
<evidence type="ECO:0000259" key="8">
    <source>
        <dbReference type="Pfam" id="PF00005"/>
    </source>
</evidence>
<dbReference type="EMBL" id="SEYY01021822">
    <property type="protein sequence ID" value="KAB7496020.1"/>
    <property type="molecule type" value="Genomic_DNA"/>
</dbReference>
<proteinExistence type="inferred from homology"/>
<evidence type="ECO:0000256" key="7">
    <source>
        <dbReference type="SAM" id="Phobius"/>
    </source>
</evidence>
<dbReference type="InterPro" id="IPR003439">
    <property type="entry name" value="ABC_transporter-like_ATP-bd"/>
</dbReference>
<dbReference type="Pfam" id="PF01061">
    <property type="entry name" value="ABC2_membrane"/>
    <property type="match status" value="1"/>
</dbReference>
<feature type="transmembrane region" description="Helical" evidence="7">
    <location>
        <begin position="253"/>
        <end position="278"/>
    </location>
</feature>
<dbReference type="InterPro" id="IPR050352">
    <property type="entry name" value="ABCG_transporters"/>
</dbReference>
<evidence type="ECO:0000256" key="5">
    <source>
        <dbReference type="ARBA" id="ARBA00022989"/>
    </source>
</evidence>
<gene>
    <name evidence="10" type="primary">W_0</name>
    <name evidence="10" type="ORF">Anas_00339</name>
</gene>
<evidence type="ECO:0000313" key="11">
    <source>
        <dbReference type="Proteomes" id="UP000326759"/>
    </source>
</evidence>
<dbReference type="GO" id="GO:0005886">
    <property type="term" value="C:plasma membrane"/>
    <property type="evidence" value="ECO:0007669"/>
    <property type="project" value="TreeGrafter"/>
</dbReference>
<protein>
    <submittedName>
        <fullName evidence="10">Protein white</fullName>
    </submittedName>
</protein>
<dbReference type="Proteomes" id="UP000326759">
    <property type="component" value="Unassembled WGS sequence"/>
</dbReference>
<dbReference type="AlphaFoldDB" id="A0A5N5STM7"/>
<sequence length="348" mass="39235">MDNHIPREQRMKRVEEVLQQLGLSEARDTLIGIPGRIKGISGGETKRLAFACEVLTNPALMFCDEPTTGLDSFMAQTIVFALFDRVLLLAEGRLAFLGLTSDGLKFFSRLGKTCPFMYNPADFFISSLAIRPGEEEESEKFLHEACDEFQKSDYMKEIEEAVNNNMGTEKVVEVDEEENTTKIRKTPYKAGWFAQLSALNSRCFLEMAREPMLLRMKLIQSVMVALIVGLIYLNTDGEASYDQASVQNLNGVLFMLVANLSFQFAIGVVNTFCAQLPIFLREHGNGMYRTDTFYLTKNIAEIPSSIIMPFIFLLVCYFMVNLHRSVETFFLIVVALIFVSNAALSYGK</sequence>
<name>A0A5N5STM7_9CRUS</name>
<evidence type="ECO:0000256" key="6">
    <source>
        <dbReference type="ARBA" id="ARBA00023136"/>
    </source>
</evidence>
<feature type="domain" description="ABC transporter" evidence="8">
    <location>
        <begin position="10"/>
        <end position="68"/>
    </location>
</feature>
<dbReference type="GO" id="GO:0140359">
    <property type="term" value="F:ABC-type transporter activity"/>
    <property type="evidence" value="ECO:0007669"/>
    <property type="project" value="InterPro"/>
</dbReference>
<keyword evidence="5 7" id="KW-1133">Transmembrane helix</keyword>
<comment type="caution">
    <text evidence="10">The sequence shown here is derived from an EMBL/GenBank/DDBJ whole genome shotgun (WGS) entry which is preliminary data.</text>
</comment>
<evidence type="ECO:0000313" key="10">
    <source>
        <dbReference type="EMBL" id="KAB7496020.1"/>
    </source>
</evidence>
<dbReference type="PANTHER" id="PTHR48041:SF139">
    <property type="entry name" value="PROTEIN SCARLET"/>
    <property type="match status" value="1"/>
</dbReference>
<dbReference type="Gene3D" id="3.40.50.300">
    <property type="entry name" value="P-loop containing nucleotide triphosphate hydrolases"/>
    <property type="match status" value="1"/>
</dbReference>
<feature type="transmembrane region" description="Helical" evidence="7">
    <location>
        <begin position="212"/>
        <end position="233"/>
    </location>
</feature>
<keyword evidence="3" id="KW-0813">Transport</keyword>
<dbReference type="InterPro" id="IPR013525">
    <property type="entry name" value="ABC2_TM"/>
</dbReference>
<feature type="transmembrane region" description="Helical" evidence="7">
    <location>
        <begin position="299"/>
        <end position="320"/>
    </location>
</feature>
<evidence type="ECO:0000256" key="4">
    <source>
        <dbReference type="ARBA" id="ARBA00022692"/>
    </source>
</evidence>
<keyword evidence="11" id="KW-1185">Reference proteome</keyword>
<comment type="similarity">
    <text evidence="2">Belongs to the ABC transporter superfamily. ABCG family. Eye pigment precursor importer (TC 3.A.1.204) subfamily.</text>
</comment>
<keyword evidence="6 7" id="KW-0472">Membrane</keyword>
<dbReference type="Pfam" id="PF00005">
    <property type="entry name" value="ABC_tran"/>
    <property type="match status" value="1"/>
</dbReference>
<evidence type="ECO:0000256" key="1">
    <source>
        <dbReference type="ARBA" id="ARBA00004141"/>
    </source>
</evidence>
<dbReference type="GO" id="GO:0005524">
    <property type="term" value="F:ATP binding"/>
    <property type="evidence" value="ECO:0007669"/>
    <property type="project" value="InterPro"/>
</dbReference>
<comment type="subcellular location">
    <subcellularLocation>
        <location evidence="1">Membrane</location>
        <topology evidence="1">Multi-pass membrane protein</topology>
    </subcellularLocation>
</comment>
<dbReference type="InterPro" id="IPR027417">
    <property type="entry name" value="P-loop_NTPase"/>
</dbReference>
<evidence type="ECO:0000259" key="9">
    <source>
        <dbReference type="Pfam" id="PF01061"/>
    </source>
</evidence>
<dbReference type="PANTHER" id="PTHR48041">
    <property type="entry name" value="ABC TRANSPORTER G FAMILY MEMBER 28"/>
    <property type="match status" value="1"/>
</dbReference>
<evidence type="ECO:0000256" key="3">
    <source>
        <dbReference type="ARBA" id="ARBA00022448"/>
    </source>
</evidence>
<organism evidence="10 11">
    <name type="scientific">Armadillidium nasatum</name>
    <dbReference type="NCBI Taxonomy" id="96803"/>
    <lineage>
        <taxon>Eukaryota</taxon>
        <taxon>Metazoa</taxon>
        <taxon>Ecdysozoa</taxon>
        <taxon>Arthropoda</taxon>
        <taxon>Crustacea</taxon>
        <taxon>Multicrustacea</taxon>
        <taxon>Malacostraca</taxon>
        <taxon>Eumalacostraca</taxon>
        <taxon>Peracarida</taxon>
        <taxon>Isopoda</taxon>
        <taxon>Oniscidea</taxon>
        <taxon>Crinocheta</taxon>
        <taxon>Armadillidiidae</taxon>
        <taxon>Armadillidium</taxon>
    </lineage>
</organism>
<evidence type="ECO:0000256" key="2">
    <source>
        <dbReference type="ARBA" id="ARBA00005814"/>
    </source>
</evidence>